<name>A0A2S8G7M6_9BACT</name>
<dbReference type="EMBL" id="PUHY01000001">
    <property type="protein sequence ID" value="PQO40439.1"/>
    <property type="molecule type" value="Genomic_DNA"/>
</dbReference>
<dbReference type="InterPro" id="IPR038377">
    <property type="entry name" value="Na/Glc_symporter_sf"/>
</dbReference>
<feature type="transmembrane region" description="Helical" evidence="12">
    <location>
        <begin position="87"/>
        <end position="106"/>
    </location>
</feature>
<comment type="subcellular location">
    <subcellularLocation>
        <location evidence="1">Cell membrane</location>
        <topology evidence="1">Multi-pass membrane protein</topology>
    </subcellularLocation>
</comment>
<proteinExistence type="inferred from homology"/>
<feature type="transmembrane region" description="Helical" evidence="12">
    <location>
        <begin position="413"/>
        <end position="432"/>
    </location>
</feature>
<accession>A0A2S8G7M6</accession>
<evidence type="ECO:0000313" key="13">
    <source>
        <dbReference type="EMBL" id="PQO40439.1"/>
    </source>
</evidence>
<comment type="caution">
    <text evidence="13">The sequence shown here is derived from an EMBL/GenBank/DDBJ whole genome shotgun (WGS) entry which is preliminary data.</text>
</comment>
<dbReference type="AlphaFoldDB" id="A0A2S8G7M6"/>
<feature type="transmembrane region" description="Helical" evidence="12">
    <location>
        <begin position="51"/>
        <end position="75"/>
    </location>
</feature>
<evidence type="ECO:0000256" key="4">
    <source>
        <dbReference type="ARBA" id="ARBA00022475"/>
    </source>
</evidence>
<feature type="transmembrane region" description="Helical" evidence="12">
    <location>
        <begin position="331"/>
        <end position="349"/>
    </location>
</feature>
<evidence type="ECO:0000256" key="8">
    <source>
        <dbReference type="ARBA" id="ARBA00023065"/>
    </source>
</evidence>
<comment type="similarity">
    <text evidence="2 11">Belongs to the sodium:solute symporter (SSF) (TC 2.A.21) family.</text>
</comment>
<sequence length="501" mass="53735">MSFLDSLAIPPVDAAIIALYILGTTLLGVWLGKGENSTSDFFLGSGNLPSWALLLSIVATETSTVTFLSVPGLAFKQGGNFGFLQLAIGYIIGRVFVLTFLLPLYFKNQNSTAYEVFQRNFGTSTRKLASVFFLGARTLGDGLRLFLTAFTLQQVIHINFDVSVIVIAVATSIYALFGGVRSVVWNDCLQFAVYMTGAFIAIGVILYRLPGGAQEYFAFASETGRLQLFDVNFLPENGQLTLWSGIFGGAVLSLATHGADQLIVQRYLCAKDQRSAGLALFWSGPIVFAQFALFLAIGAGLACYYAQFDPARESLAGDQAFASFIVNDLPVGIRGVILAAVFAAAMSTLSSSVNSSSSSLLDDLGGEELRKLPDNRRLLLARVFTVLFTVLQAVVAIVAYYQGYATTVVHQALAIAGFSAGLLLGLFLIALVIGRVPSLYANIGLLAGAVIVVCVWQYYGLSGYWNSLVCCVSVFTITATIWSIANFIFEPSPIASVEDET</sequence>
<feature type="transmembrane region" description="Helical" evidence="12">
    <location>
        <begin position="465"/>
        <end position="489"/>
    </location>
</feature>
<organism evidence="13 14">
    <name type="scientific">Blastopirellula marina</name>
    <dbReference type="NCBI Taxonomy" id="124"/>
    <lineage>
        <taxon>Bacteria</taxon>
        <taxon>Pseudomonadati</taxon>
        <taxon>Planctomycetota</taxon>
        <taxon>Planctomycetia</taxon>
        <taxon>Pirellulales</taxon>
        <taxon>Pirellulaceae</taxon>
        <taxon>Blastopirellula</taxon>
    </lineage>
</organism>
<evidence type="ECO:0000256" key="5">
    <source>
        <dbReference type="ARBA" id="ARBA00022692"/>
    </source>
</evidence>
<dbReference type="Proteomes" id="UP000238322">
    <property type="component" value="Unassembled WGS sequence"/>
</dbReference>
<evidence type="ECO:0000256" key="12">
    <source>
        <dbReference type="SAM" id="Phobius"/>
    </source>
</evidence>
<dbReference type="InterPro" id="IPR001734">
    <property type="entry name" value="Na/solute_symporter"/>
</dbReference>
<dbReference type="PANTHER" id="PTHR42985">
    <property type="entry name" value="SODIUM-COUPLED MONOCARBOXYLATE TRANSPORTER"/>
    <property type="match status" value="1"/>
</dbReference>
<feature type="transmembrane region" description="Helical" evidence="12">
    <location>
        <begin position="379"/>
        <end position="401"/>
    </location>
</feature>
<dbReference type="PANTHER" id="PTHR42985:SF47">
    <property type="entry name" value="INTEGRAL MEMBRANE TRANSPORT PROTEIN"/>
    <property type="match status" value="1"/>
</dbReference>
<dbReference type="RefSeq" id="WP_105327675.1">
    <property type="nucleotide sequence ID" value="NZ_PUHY01000001.1"/>
</dbReference>
<feature type="transmembrane region" description="Helical" evidence="12">
    <location>
        <begin position="240"/>
        <end position="259"/>
    </location>
</feature>
<keyword evidence="5 12" id="KW-0812">Transmembrane</keyword>
<feature type="transmembrane region" description="Helical" evidence="12">
    <location>
        <begin position="155"/>
        <end position="177"/>
    </location>
</feature>
<dbReference type="GO" id="GO:0006814">
    <property type="term" value="P:sodium ion transport"/>
    <property type="evidence" value="ECO:0007669"/>
    <property type="project" value="UniProtKB-KW"/>
</dbReference>
<feature type="transmembrane region" description="Helical" evidence="12">
    <location>
        <begin position="439"/>
        <end position="459"/>
    </location>
</feature>
<dbReference type="GO" id="GO:0005886">
    <property type="term" value="C:plasma membrane"/>
    <property type="evidence" value="ECO:0007669"/>
    <property type="project" value="UniProtKB-SubCell"/>
</dbReference>
<evidence type="ECO:0000256" key="1">
    <source>
        <dbReference type="ARBA" id="ARBA00004651"/>
    </source>
</evidence>
<dbReference type="GO" id="GO:0015293">
    <property type="term" value="F:symporter activity"/>
    <property type="evidence" value="ECO:0007669"/>
    <property type="project" value="TreeGrafter"/>
</dbReference>
<dbReference type="Pfam" id="PF00474">
    <property type="entry name" value="SSF"/>
    <property type="match status" value="1"/>
</dbReference>
<reference evidence="13 14" key="1">
    <citation type="submission" date="2018-02" db="EMBL/GenBank/DDBJ databases">
        <title>Comparative genomes isolates from brazilian mangrove.</title>
        <authorList>
            <person name="Araujo J.E."/>
            <person name="Taketani R.G."/>
            <person name="Silva M.C.P."/>
            <person name="Loureco M.V."/>
            <person name="Andreote F.D."/>
        </authorList>
    </citation>
    <scope>NUCLEOTIDE SEQUENCE [LARGE SCALE GENOMIC DNA]</scope>
    <source>
        <strain evidence="13 14">Hex-1 MGV</strain>
    </source>
</reference>
<gene>
    <name evidence="13" type="ORF">C5Y83_00420</name>
</gene>
<evidence type="ECO:0000256" key="11">
    <source>
        <dbReference type="RuleBase" id="RU362091"/>
    </source>
</evidence>
<dbReference type="NCBIfam" id="TIGR00813">
    <property type="entry name" value="sss"/>
    <property type="match status" value="1"/>
</dbReference>
<keyword evidence="6 12" id="KW-1133">Transmembrane helix</keyword>
<keyword evidence="4" id="KW-1003">Cell membrane</keyword>
<keyword evidence="9 12" id="KW-0472">Membrane</keyword>
<evidence type="ECO:0000256" key="6">
    <source>
        <dbReference type="ARBA" id="ARBA00022989"/>
    </source>
</evidence>
<feature type="transmembrane region" description="Helical" evidence="12">
    <location>
        <begin position="189"/>
        <end position="209"/>
    </location>
</feature>
<feature type="transmembrane region" description="Helical" evidence="12">
    <location>
        <begin position="12"/>
        <end position="31"/>
    </location>
</feature>
<evidence type="ECO:0000256" key="9">
    <source>
        <dbReference type="ARBA" id="ARBA00023136"/>
    </source>
</evidence>
<dbReference type="PROSITE" id="PS50283">
    <property type="entry name" value="NA_SOLUT_SYMP_3"/>
    <property type="match status" value="1"/>
</dbReference>
<evidence type="ECO:0000313" key="14">
    <source>
        <dbReference type="Proteomes" id="UP000238322"/>
    </source>
</evidence>
<feature type="transmembrane region" description="Helical" evidence="12">
    <location>
        <begin position="280"/>
        <end position="307"/>
    </location>
</feature>
<evidence type="ECO:0000256" key="10">
    <source>
        <dbReference type="ARBA" id="ARBA00023201"/>
    </source>
</evidence>
<dbReference type="InterPro" id="IPR051163">
    <property type="entry name" value="Sodium:Solute_Symporter_SSF"/>
</dbReference>
<keyword evidence="10" id="KW-0739">Sodium transport</keyword>
<keyword evidence="8" id="KW-0406">Ion transport</keyword>
<evidence type="ECO:0000256" key="3">
    <source>
        <dbReference type="ARBA" id="ARBA00022448"/>
    </source>
</evidence>
<evidence type="ECO:0000256" key="7">
    <source>
        <dbReference type="ARBA" id="ARBA00023053"/>
    </source>
</evidence>
<dbReference type="Gene3D" id="1.20.1730.10">
    <property type="entry name" value="Sodium/glucose cotransporter"/>
    <property type="match status" value="1"/>
</dbReference>
<dbReference type="OrthoDB" id="9810181at2"/>
<protein>
    <submittedName>
        <fullName evidence="13">Transporter</fullName>
    </submittedName>
</protein>
<keyword evidence="3" id="KW-0813">Transport</keyword>
<keyword evidence="7" id="KW-0915">Sodium</keyword>
<evidence type="ECO:0000256" key="2">
    <source>
        <dbReference type="ARBA" id="ARBA00006434"/>
    </source>
</evidence>